<dbReference type="OrthoDB" id="9628807at2759"/>
<dbReference type="WBParaSite" id="SBAD_0000049201-mRNA-1">
    <property type="protein sequence ID" value="SBAD_0000049201-mRNA-1"/>
    <property type="gene ID" value="SBAD_0000049201"/>
</dbReference>
<evidence type="ECO:0000256" key="3">
    <source>
        <dbReference type="ARBA" id="ARBA00022553"/>
    </source>
</evidence>
<evidence type="ECO:0000256" key="4">
    <source>
        <dbReference type="ARBA" id="ARBA00023242"/>
    </source>
</evidence>
<evidence type="ECO:0000256" key="1">
    <source>
        <dbReference type="ARBA" id="ARBA00004123"/>
    </source>
</evidence>
<keyword evidence="4" id="KW-0539">Nucleus</keyword>
<sequence length="96" mass="10431">MDSTGAPTTTAKGSPAASTATISDRATIPRFVVPQSLQPHSKYDQLLAVIEEIGKDIRPTYAGNKNSAERLKHSIVHARILVRDCFHEVKNSSSRS</sequence>
<dbReference type="EMBL" id="UZAM01001265">
    <property type="protein sequence ID" value="VDO83955.1"/>
    <property type="molecule type" value="Genomic_DNA"/>
</dbReference>
<dbReference type="GO" id="GO:0005634">
    <property type="term" value="C:nucleus"/>
    <property type="evidence" value="ECO:0007669"/>
    <property type="project" value="UniProtKB-SubCell"/>
</dbReference>
<gene>
    <name evidence="6" type="ORF">SBAD_LOCUS470</name>
</gene>
<accession>A0A183IA26</accession>
<keyword evidence="3" id="KW-0597">Phosphoprotein</keyword>
<evidence type="ECO:0000256" key="2">
    <source>
        <dbReference type="ARBA" id="ARBA00008485"/>
    </source>
</evidence>
<feature type="compositionally biased region" description="Polar residues" evidence="5">
    <location>
        <begin position="1"/>
        <end position="24"/>
    </location>
</feature>
<evidence type="ECO:0000313" key="7">
    <source>
        <dbReference type="Proteomes" id="UP000270296"/>
    </source>
</evidence>
<organism evidence="8">
    <name type="scientific">Soboliphyme baturini</name>
    <dbReference type="NCBI Taxonomy" id="241478"/>
    <lineage>
        <taxon>Eukaryota</taxon>
        <taxon>Metazoa</taxon>
        <taxon>Ecdysozoa</taxon>
        <taxon>Nematoda</taxon>
        <taxon>Enoplea</taxon>
        <taxon>Dorylaimia</taxon>
        <taxon>Dioctophymatida</taxon>
        <taxon>Dioctophymatoidea</taxon>
        <taxon>Soboliphymatidae</taxon>
        <taxon>Soboliphyme</taxon>
    </lineage>
</organism>
<evidence type="ECO:0000256" key="5">
    <source>
        <dbReference type="SAM" id="MobiDB-lite"/>
    </source>
</evidence>
<name>A0A183IA26_9BILA</name>
<feature type="region of interest" description="Disordered" evidence="5">
    <location>
        <begin position="1"/>
        <end position="25"/>
    </location>
</feature>
<dbReference type="Proteomes" id="UP000270296">
    <property type="component" value="Unassembled WGS sequence"/>
</dbReference>
<reference evidence="8" key="1">
    <citation type="submission" date="2016-06" db="UniProtKB">
        <authorList>
            <consortium name="WormBaseParasite"/>
        </authorList>
    </citation>
    <scope>IDENTIFICATION</scope>
</reference>
<comment type="subcellular location">
    <subcellularLocation>
        <location evidence="1">Nucleus</location>
    </subcellularLocation>
</comment>
<proteinExistence type="inferred from homology"/>
<dbReference type="PANTHER" id="PTHR22607:SF3">
    <property type="entry name" value="CDK2-ASSOCIATED PROTEIN 1, ISOFORM B"/>
    <property type="match status" value="1"/>
</dbReference>
<protein>
    <submittedName>
        <fullName evidence="8">Cyclin-dependent kinase 2-associated protein 1</fullName>
    </submittedName>
</protein>
<evidence type="ECO:0000313" key="8">
    <source>
        <dbReference type="WBParaSite" id="SBAD_0000049201-mRNA-1"/>
    </source>
</evidence>
<dbReference type="GO" id="GO:0005737">
    <property type="term" value="C:cytoplasm"/>
    <property type="evidence" value="ECO:0007669"/>
    <property type="project" value="TreeGrafter"/>
</dbReference>
<dbReference type="AlphaFoldDB" id="A0A183IA26"/>
<dbReference type="InterPro" id="IPR017266">
    <property type="entry name" value="DOC_1/2"/>
</dbReference>
<dbReference type="Pfam" id="PF09806">
    <property type="entry name" value="CDK2AP"/>
    <property type="match status" value="1"/>
</dbReference>
<comment type="similarity">
    <text evidence="2">Belongs to the CDK2AP family.</text>
</comment>
<dbReference type="PANTHER" id="PTHR22607">
    <property type="entry name" value="DELETED IN ORAL CANCER 1/CDK2-ASSOCIATED PROTEIN 1"/>
    <property type="match status" value="1"/>
</dbReference>
<dbReference type="Gene3D" id="6.10.140.1300">
    <property type="match status" value="1"/>
</dbReference>
<reference evidence="6 7" key="2">
    <citation type="submission" date="2018-11" db="EMBL/GenBank/DDBJ databases">
        <authorList>
            <consortium name="Pathogen Informatics"/>
        </authorList>
    </citation>
    <scope>NUCLEOTIDE SEQUENCE [LARGE SCALE GENOMIC DNA]</scope>
</reference>
<keyword evidence="7" id="KW-1185">Reference proteome</keyword>
<evidence type="ECO:0000313" key="6">
    <source>
        <dbReference type="EMBL" id="VDO83955.1"/>
    </source>
</evidence>